<organism evidence="16 17">
    <name type="scientific">Aspergillus campestris (strain IBT 28561)</name>
    <dbReference type="NCBI Taxonomy" id="1392248"/>
    <lineage>
        <taxon>Eukaryota</taxon>
        <taxon>Fungi</taxon>
        <taxon>Dikarya</taxon>
        <taxon>Ascomycota</taxon>
        <taxon>Pezizomycotina</taxon>
        <taxon>Eurotiomycetes</taxon>
        <taxon>Eurotiomycetidae</taxon>
        <taxon>Eurotiales</taxon>
        <taxon>Aspergillaceae</taxon>
        <taxon>Aspergillus</taxon>
        <taxon>Aspergillus subgen. Circumdati</taxon>
    </lineage>
</organism>
<dbReference type="Gene3D" id="3.40.50.80">
    <property type="entry name" value="Nucleotide-binding domain of ferredoxin-NADP reductase (FNR) module"/>
    <property type="match status" value="1"/>
</dbReference>
<protein>
    <recommendedName>
        <fullName evidence="3">ferric-chelate reductase (NADPH)</fullName>
        <ecNumber evidence="3">1.16.1.9</ecNumber>
    </recommendedName>
</protein>
<dbReference type="Pfam" id="PF08022">
    <property type="entry name" value="FAD_binding_8"/>
    <property type="match status" value="1"/>
</dbReference>
<dbReference type="Pfam" id="PF01794">
    <property type="entry name" value="Ferric_reduct"/>
    <property type="match status" value="1"/>
</dbReference>
<dbReference type="CDD" id="cd06186">
    <property type="entry name" value="NOX_Duox_like_FAD_NADP"/>
    <property type="match status" value="1"/>
</dbReference>
<feature type="domain" description="FAD-binding FR-type" evidence="15">
    <location>
        <begin position="300"/>
        <end position="428"/>
    </location>
</feature>
<evidence type="ECO:0000256" key="1">
    <source>
        <dbReference type="ARBA" id="ARBA00004651"/>
    </source>
</evidence>
<evidence type="ECO:0000256" key="7">
    <source>
        <dbReference type="ARBA" id="ARBA00022982"/>
    </source>
</evidence>
<feature type="transmembrane region" description="Helical" evidence="14">
    <location>
        <begin position="221"/>
        <end position="240"/>
    </location>
</feature>
<evidence type="ECO:0000259" key="15">
    <source>
        <dbReference type="PROSITE" id="PS51384"/>
    </source>
</evidence>
<dbReference type="EC" id="1.16.1.9" evidence="3"/>
<keyword evidence="17" id="KW-1185">Reference proteome</keyword>
<evidence type="ECO:0000256" key="9">
    <source>
        <dbReference type="ARBA" id="ARBA00023002"/>
    </source>
</evidence>
<dbReference type="OrthoDB" id="4494341at2759"/>
<evidence type="ECO:0000256" key="11">
    <source>
        <dbReference type="ARBA" id="ARBA00023136"/>
    </source>
</evidence>
<keyword evidence="11 14" id="KW-0472">Membrane</keyword>
<feature type="transmembrane region" description="Helical" evidence="14">
    <location>
        <begin position="278"/>
        <end position="299"/>
    </location>
</feature>
<comment type="similarity">
    <text evidence="2">Belongs to the ferric reductase (FRE) family.</text>
</comment>
<evidence type="ECO:0000256" key="5">
    <source>
        <dbReference type="ARBA" id="ARBA00022475"/>
    </source>
</evidence>
<dbReference type="PANTHER" id="PTHR32361">
    <property type="entry name" value="FERRIC/CUPRIC REDUCTASE TRANSMEMBRANE COMPONENT"/>
    <property type="match status" value="1"/>
</dbReference>
<comment type="caution">
    <text evidence="16">The sequence shown here is derived from an EMBL/GenBank/DDBJ whole genome shotgun (WGS) entry which is preliminary data.</text>
</comment>
<dbReference type="InterPro" id="IPR013112">
    <property type="entry name" value="FAD-bd_8"/>
</dbReference>
<dbReference type="SFLD" id="SFLDG01168">
    <property type="entry name" value="Ferric_reductase_subgroup_(FRE"/>
    <property type="match status" value="1"/>
</dbReference>
<dbReference type="InterPro" id="IPR013130">
    <property type="entry name" value="Fe3_Rdtase_TM_dom"/>
</dbReference>
<keyword evidence="6 14" id="KW-0812">Transmembrane</keyword>
<evidence type="ECO:0000313" key="17">
    <source>
        <dbReference type="Proteomes" id="UP000234254"/>
    </source>
</evidence>
<evidence type="ECO:0000256" key="10">
    <source>
        <dbReference type="ARBA" id="ARBA00023065"/>
    </source>
</evidence>
<evidence type="ECO:0000256" key="14">
    <source>
        <dbReference type="SAM" id="Phobius"/>
    </source>
</evidence>
<dbReference type="GO" id="GO:0015677">
    <property type="term" value="P:copper ion import"/>
    <property type="evidence" value="ECO:0007669"/>
    <property type="project" value="TreeGrafter"/>
</dbReference>
<feature type="transmembrane region" description="Helical" evidence="14">
    <location>
        <begin position="246"/>
        <end position="266"/>
    </location>
</feature>
<dbReference type="RefSeq" id="XP_024693706.1">
    <property type="nucleotide sequence ID" value="XM_024833463.1"/>
</dbReference>
<evidence type="ECO:0000256" key="12">
    <source>
        <dbReference type="ARBA" id="ARBA00048483"/>
    </source>
</evidence>
<dbReference type="InterPro" id="IPR013121">
    <property type="entry name" value="Fe_red_NAD-bd_6"/>
</dbReference>
<evidence type="ECO:0000256" key="4">
    <source>
        <dbReference type="ARBA" id="ARBA00022448"/>
    </source>
</evidence>
<keyword evidence="4" id="KW-0813">Transport</keyword>
<evidence type="ECO:0000256" key="3">
    <source>
        <dbReference type="ARBA" id="ARBA00012668"/>
    </source>
</evidence>
<dbReference type="GO" id="GO:0005886">
    <property type="term" value="C:plasma membrane"/>
    <property type="evidence" value="ECO:0007669"/>
    <property type="project" value="UniProtKB-SubCell"/>
</dbReference>
<dbReference type="InterPro" id="IPR051410">
    <property type="entry name" value="Ferric/Cupric_Reductase"/>
</dbReference>
<dbReference type="InterPro" id="IPR039261">
    <property type="entry name" value="FNR_nucleotide-bd"/>
</dbReference>
<keyword evidence="9" id="KW-0560">Oxidoreductase</keyword>
<dbReference type="PANTHER" id="PTHR32361:SF27">
    <property type="entry name" value="FAD-BINDING FR-TYPE DOMAIN-CONTAINING PROTEIN-RELATED"/>
    <property type="match status" value="1"/>
</dbReference>
<dbReference type="GO" id="GO:0006879">
    <property type="term" value="P:intracellular iron ion homeostasis"/>
    <property type="evidence" value="ECO:0007669"/>
    <property type="project" value="TreeGrafter"/>
</dbReference>
<comment type="subcellular location">
    <subcellularLocation>
        <location evidence="1">Cell membrane</location>
        <topology evidence="1">Multi-pass membrane protein</topology>
    </subcellularLocation>
</comment>
<feature type="transmembrane region" description="Helical" evidence="14">
    <location>
        <begin position="111"/>
        <end position="133"/>
    </location>
</feature>
<evidence type="ECO:0000256" key="6">
    <source>
        <dbReference type="ARBA" id="ARBA00022692"/>
    </source>
</evidence>
<evidence type="ECO:0000256" key="8">
    <source>
        <dbReference type="ARBA" id="ARBA00022989"/>
    </source>
</evidence>
<evidence type="ECO:0000313" key="16">
    <source>
        <dbReference type="EMBL" id="PKY05112.1"/>
    </source>
</evidence>
<reference evidence="16" key="1">
    <citation type="submission" date="2016-12" db="EMBL/GenBank/DDBJ databases">
        <title>The genomes of Aspergillus section Nigri reveals drivers in fungal speciation.</title>
        <authorList>
            <consortium name="DOE Joint Genome Institute"/>
            <person name="Vesth T.C."/>
            <person name="Nybo J."/>
            <person name="Theobald S."/>
            <person name="Brandl J."/>
            <person name="Frisvad J.C."/>
            <person name="Nielsen K.F."/>
            <person name="Lyhne E.K."/>
            <person name="Kogle M.E."/>
            <person name="Kuo A."/>
            <person name="Riley R."/>
            <person name="Clum A."/>
            <person name="Nolan M."/>
            <person name="Lipzen A."/>
            <person name="Salamov A."/>
            <person name="Henrissat B."/>
            <person name="Wiebenga A."/>
            <person name="De vries R.P."/>
            <person name="Grigoriev I.V."/>
            <person name="Mortensen U.H."/>
            <person name="Andersen M.R."/>
            <person name="Baker S.E."/>
        </authorList>
    </citation>
    <scope>NUCLEOTIDE SEQUENCE</scope>
    <source>
        <strain evidence="16">IBT 28561</strain>
    </source>
</reference>
<sequence length="614" mass="68835">MGVDLLPSGQVHTKADHPPVNPALGVPLYCLCGVLVLFCIGRACIQYHQRCRLKEALQKNDQARFVRPNPLVASLKKHVFYAPLLSTRHGREFRLLGRFHMGALPLRLETALLAGYVALNLIFFIALIDWWQIYKEKMFQLKYAAGHLAVINSPALVLTAGRNNPLIWLLGVPFDTFNLLHRWVGRVMIVGAIVHMSCVVAGEAKEMTMAEVTHMLWSKPFYICGLIALISFVVIFFQSLSPVRHAWYEAFLHFHIILAILAFVALWYHLQNLAMQKVLLVTLILWGLDRAGRFGIVIWRNFSKRRTTATVELLPGDVARVDVVMARSWTFRAGQYMYLYIPSLGLWTSHPFSVAWTSSEPVSTDEKRTSGDSFSVLLDPPERTTMSFLIKRREGFTNKLLGKVNKAEEGRFSATALAEGPFGGLHSLSSYGTVLLIAGGIGITHPMSYIHEFINGIAARAIAVRRVSLVWVVRSPEHLTWIQPWMTFLLNHPVIQVPTDQKEHSYFEFLDLDFTLSIHIFLTTKDASSSLDDEKDNTSDTSPWAQAVPPTVPLTITLGKPCFGEIVEDETAQQVGAMAVSVCGPGGMGDDVRRTVRSKQGQSTVDLYEETFSW</sequence>
<dbReference type="InterPro" id="IPR017927">
    <property type="entry name" value="FAD-bd_FR_type"/>
</dbReference>
<dbReference type="Pfam" id="PF08030">
    <property type="entry name" value="NAD_binding_6"/>
    <property type="match status" value="1"/>
</dbReference>
<dbReference type="PROSITE" id="PS51384">
    <property type="entry name" value="FAD_FR"/>
    <property type="match status" value="1"/>
</dbReference>
<dbReference type="GeneID" id="36540987"/>
<dbReference type="InterPro" id="IPR017938">
    <property type="entry name" value="Riboflavin_synthase-like_b-brl"/>
</dbReference>
<dbReference type="GO" id="GO:0006826">
    <property type="term" value="P:iron ion transport"/>
    <property type="evidence" value="ECO:0007669"/>
    <property type="project" value="TreeGrafter"/>
</dbReference>
<evidence type="ECO:0000256" key="13">
    <source>
        <dbReference type="SAM" id="MobiDB-lite"/>
    </source>
</evidence>
<keyword evidence="10" id="KW-0406">Ion transport</keyword>
<keyword evidence="8 14" id="KW-1133">Transmembrane helix</keyword>
<accession>A0A2I1D5G5</accession>
<dbReference type="AlphaFoldDB" id="A0A2I1D5G5"/>
<proteinExistence type="inferred from homology"/>
<dbReference type="Proteomes" id="UP000234254">
    <property type="component" value="Unassembled WGS sequence"/>
</dbReference>
<name>A0A2I1D5G5_ASPC2</name>
<comment type="catalytic activity">
    <reaction evidence="12">
        <text>2 a Fe(II)-siderophore + NADP(+) + H(+) = 2 a Fe(III)-siderophore + NADPH</text>
        <dbReference type="Rhea" id="RHEA:28795"/>
        <dbReference type="Rhea" id="RHEA-COMP:11342"/>
        <dbReference type="Rhea" id="RHEA-COMP:11344"/>
        <dbReference type="ChEBI" id="CHEBI:15378"/>
        <dbReference type="ChEBI" id="CHEBI:29033"/>
        <dbReference type="ChEBI" id="CHEBI:29034"/>
        <dbReference type="ChEBI" id="CHEBI:57783"/>
        <dbReference type="ChEBI" id="CHEBI:58349"/>
        <dbReference type="EC" id="1.16.1.9"/>
    </reaction>
</comment>
<dbReference type="SUPFAM" id="SSF52343">
    <property type="entry name" value="Ferredoxin reductase-like, C-terminal NADP-linked domain"/>
    <property type="match status" value="1"/>
</dbReference>
<gene>
    <name evidence="16" type="ORF">P168DRAFT_235332</name>
</gene>
<feature type="transmembrane region" description="Helical" evidence="14">
    <location>
        <begin position="26"/>
        <end position="45"/>
    </location>
</feature>
<dbReference type="GO" id="GO:0052851">
    <property type="term" value="F:ferric-chelate reductase (NADPH) activity"/>
    <property type="evidence" value="ECO:0007669"/>
    <property type="project" value="UniProtKB-EC"/>
</dbReference>
<dbReference type="SUPFAM" id="SSF63380">
    <property type="entry name" value="Riboflavin synthase domain-like"/>
    <property type="match status" value="1"/>
</dbReference>
<keyword evidence="5" id="KW-1003">Cell membrane</keyword>
<dbReference type="SFLD" id="SFLDS00052">
    <property type="entry name" value="Ferric_Reductase_Domain"/>
    <property type="match status" value="1"/>
</dbReference>
<feature type="region of interest" description="Disordered" evidence="13">
    <location>
        <begin position="529"/>
        <end position="548"/>
    </location>
</feature>
<feature type="transmembrane region" description="Helical" evidence="14">
    <location>
        <begin position="183"/>
        <end position="201"/>
    </location>
</feature>
<dbReference type="EMBL" id="MSFM01000005">
    <property type="protein sequence ID" value="PKY05112.1"/>
    <property type="molecule type" value="Genomic_DNA"/>
</dbReference>
<dbReference type="VEuPathDB" id="FungiDB:P168DRAFT_235332"/>
<keyword evidence="7" id="KW-0249">Electron transport</keyword>
<evidence type="ECO:0000256" key="2">
    <source>
        <dbReference type="ARBA" id="ARBA00006278"/>
    </source>
</evidence>